<proteinExistence type="predicted"/>
<reference evidence="1" key="1">
    <citation type="submission" date="2014-09" db="EMBL/GenBank/DDBJ databases">
        <authorList>
            <person name="Magalhaes I.L.F."/>
            <person name="Oliveira U."/>
            <person name="Santos F.R."/>
            <person name="Vidigal T.H.D.A."/>
            <person name="Brescovit A.D."/>
            <person name="Santos A.J."/>
        </authorList>
    </citation>
    <scope>NUCLEOTIDE SEQUENCE</scope>
    <source>
        <tissue evidence="1">Shoot tissue taken approximately 20 cm above the soil surface</tissue>
    </source>
</reference>
<accession>A0A0A9FMH7</accession>
<dbReference type="EMBL" id="GBRH01185437">
    <property type="protein sequence ID" value="JAE12459.1"/>
    <property type="molecule type" value="Transcribed_RNA"/>
</dbReference>
<name>A0A0A9FMH7_ARUDO</name>
<dbReference type="AlphaFoldDB" id="A0A0A9FMH7"/>
<organism evidence="1">
    <name type="scientific">Arundo donax</name>
    <name type="common">Giant reed</name>
    <name type="synonym">Donax arundinaceus</name>
    <dbReference type="NCBI Taxonomy" id="35708"/>
    <lineage>
        <taxon>Eukaryota</taxon>
        <taxon>Viridiplantae</taxon>
        <taxon>Streptophyta</taxon>
        <taxon>Embryophyta</taxon>
        <taxon>Tracheophyta</taxon>
        <taxon>Spermatophyta</taxon>
        <taxon>Magnoliopsida</taxon>
        <taxon>Liliopsida</taxon>
        <taxon>Poales</taxon>
        <taxon>Poaceae</taxon>
        <taxon>PACMAD clade</taxon>
        <taxon>Arundinoideae</taxon>
        <taxon>Arundineae</taxon>
        <taxon>Arundo</taxon>
    </lineage>
</organism>
<protein>
    <submittedName>
        <fullName evidence="1">Uncharacterized protein</fullName>
    </submittedName>
</protein>
<evidence type="ECO:0000313" key="1">
    <source>
        <dbReference type="EMBL" id="JAE12459.1"/>
    </source>
</evidence>
<sequence>MAVALLQGGIVASLAGKQSGRRR</sequence>
<reference evidence="1" key="2">
    <citation type="journal article" date="2015" name="Data Brief">
        <title>Shoot transcriptome of the giant reed, Arundo donax.</title>
        <authorList>
            <person name="Barrero R.A."/>
            <person name="Guerrero F.D."/>
            <person name="Moolhuijzen P."/>
            <person name="Goolsby J.A."/>
            <person name="Tidwell J."/>
            <person name="Bellgard S.E."/>
            <person name="Bellgard M.I."/>
        </authorList>
    </citation>
    <scope>NUCLEOTIDE SEQUENCE</scope>
    <source>
        <tissue evidence="1">Shoot tissue taken approximately 20 cm above the soil surface</tissue>
    </source>
</reference>